<accession>A0A132BDP7</accession>
<name>A0A132BDP7_MOLSC</name>
<dbReference type="GeneID" id="28825670"/>
<keyword evidence="3" id="KW-0479">Metal-binding</keyword>
<dbReference type="Proteomes" id="UP000070700">
    <property type="component" value="Unassembled WGS sequence"/>
</dbReference>
<dbReference type="GO" id="GO:0004497">
    <property type="term" value="F:monooxygenase activity"/>
    <property type="evidence" value="ECO:0007669"/>
    <property type="project" value="InterPro"/>
</dbReference>
<gene>
    <name evidence="7" type="ORF">LY89DRAFT_689647</name>
</gene>
<comment type="cofactor">
    <cofactor evidence="1">
        <name>heme</name>
        <dbReference type="ChEBI" id="CHEBI:30413"/>
    </cofactor>
</comment>
<dbReference type="InterPro" id="IPR002403">
    <property type="entry name" value="Cyt_P450_E_grp-IV"/>
</dbReference>
<dbReference type="PRINTS" id="PR00465">
    <property type="entry name" value="EP450IV"/>
</dbReference>
<dbReference type="InParanoid" id="A0A132BDP7"/>
<dbReference type="OrthoDB" id="1470350at2759"/>
<dbReference type="Gene3D" id="1.10.630.10">
    <property type="entry name" value="Cytochrome P450"/>
    <property type="match status" value="1"/>
</dbReference>
<feature type="transmembrane region" description="Helical" evidence="6">
    <location>
        <begin position="6"/>
        <end position="29"/>
    </location>
</feature>
<dbReference type="GO" id="GO:0016705">
    <property type="term" value="F:oxidoreductase activity, acting on paired donors, with incorporation or reduction of molecular oxygen"/>
    <property type="evidence" value="ECO:0007669"/>
    <property type="project" value="InterPro"/>
</dbReference>
<organism evidence="7 8">
    <name type="scientific">Mollisia scopiformis</name>
    <name type="common">Conifer needle endophyte fungus</name>
    <name type="synonym">Phialocephala scopiformis</name>
    <dbReference type="NCBI Taxonomy" id="149040"/>
    <lineage>
        <taxon>Eukaryota</taxon>
        <taxon>Fungi</taxon>
        <taxon>Dikarya</taxon>
        <taxon>Ascomycota</taxon>
        <taxon>Pezizomycotina</taxon>
        <taxon>Leotiomycetes</taxon>
        <taxon>Helotiales</taxon>
        <taxon>Mollisiaceae</taxon>
        <taxon>Mollisia</taxon>
    </lineage>
</organism>
<dbReference type="KEGG" id="psco:LY89DRAFT_689647"/>
<dbReference type="InterPro" id="IPR001128">
    <property type="entry name" value="Cyt_P450"/>
</dbReference>
<evidence type="ECO:0000256" key="5">
    <source>
        <dbReference type="SAM" id="MobiDB-lite"/>
    </source>
</evidence>
<evidence type="ECO:0000256" key="4">
    <source>
        <dbReference type="ARBA" id="ARBA00023004"/>
    </source>
</evidence>
<evidence type="ECO:0000313" key="8">
    <source>
        <dbReference type="Proteomes" id="UP000070700"/>
    </source>
</evidence>
<keyword evidence="6" id="KW-1133">Transmembrane helix</keyword>
<dbReference type="SUPFAM" id="SSF48264">
    <property type="entry name" value="Cytochrome P450"/>
    <property type="match status" value="1"/>
</dbReference>
<protein>
    <submittedName>
        <fullName evidence="7">Cytochrome P450</fullName>
    </submittedName>
</protein>
<dbReference type="GO" id="GO:0005506">
    <property type="term" value="F:iron ion binding"/>
    <property type="evidence" value="ECO:0007669"/>
    <property type="project" value="InterPro"/>
</dbReference>
<reference evidence="7 8" key="1">
    <citation type="submission" date="2015-10" db="EMBL/GenBank/DDBJ databases">
        <title>Full genome of DAOMC 229536 Phialocephala scopiformis, a fungal endophyte of spruce producing the potent anti-insectan compound rugulosin.</title>
        <authorList>
            <consortium name="DOE Joint Genome Institute"/>
            <person name="Walker A.K."/>
            <person name="Frasz S.L."/>
            <person name="Seifert K.A."/>
            <person name="Miller J.D."/>
            <person name="Mondo S.J."/>
            <person name="Labutti K."/>
            <person name="Lipzen A."/>
            <person name="Dockter R."/>
            <person name="Kennedy M."/>
            <person name="Grigoriev I.V."/>
            <person name="Spatafora J.W."/>
        </authorList>
    </citation>
    <scope>NUCLEOTIDE SEQUENCE [LARGE SCALE GENOMIC DNA]</scope>
    <source>
        <strain evidence="7 8">CBS 120377</strain>
    </source>
</reference>
<proteinExistence type="inferred from homology"/>
<dbReference type="STRING" id="149040.A0A132BDP7"/>
<sequence length="479" mass="53569">MSLGDVFGVLLEEYMPSIILAAVAVLLIIRQRLAIQLDPREPPILKPRIPYIGHIIGLSRYHGAYFDKLYARKPMPIATLPMLNGKLYVITDPVMAQNAFRHKNLSFDPFTLEFAQRMLGVSDETMVPVSFAGDEKNPSFLSEFVKEIHNAMSGQYLHKMNADALNGVAVSINGLGKTFETESLFYWLRKTMTVATADALFGSHNPVKSDSDLVQALWDFEGSMLGLLLNIYPSIIFPKAYEGRAKLQTALIKYYTAKHDLEPDVSQMAKNRAALYRRKGISDTDIGKFELALLNVSTANAIPTLFWQLCFISADPNTTATIRKELESMISITTLDNGKREATIDITKFDVHCPVLVSSYRETIRLANAQIGARRAMEDTILTDGKTEYLLRAGCDIQLPAGIPHMSKAAWGPDASSFNAKRFLSPEDKGETSAKARSEDREQKKNYIPFGGGISLLRRSWVPWQLCQWVSMLEVVMED</sequence>
<evidence type="ECO:0000256" key="6">
    <source>
        <dbReference type="SAM" id="Phobius"/>
    </source>
</evidence>
<keyword evidence="6" id="KW-0812">Transmembrane</keyword>
<dbReference type="GO" id="GO:0020037">
    <property type="term" value="F:heme binding"/>
    <property type="evidence" value="ECO:0007669"/>
    <property type="project" value="InterPro"/>
</dbReference>
<dbReference type="InterPro" id="IPR036396">
    <property type="entry name" value="Cyt_P450_sf"/>
</dbReference>
<dbReference type="PANTHER" id="PTHR47582:SF1">
    <property type="entry name" value="P450, PUTATIVE (EUROFUNG)-RELATED"/>
    <property type="match status" value="1"/>
</dbReference>
<evidence type="ECO:0000256" key="2">
    <source>
        <dbReference type="ARBA" id="ARBA00010617"/>
    </source>
</evidence>
<dbReference type="Pfam" id="PF00067">
    <property type="entry name" value="p450"/>
    <property type="match status" value="1"/>
</dbReference>
<dbReference type="CDD" id="cd11040">
    <property type="entry name" value="CYP7_CYP8-like"/>
    <property type="match status" value="1"/>
</dbReference>
<keyword evidence="4" id="KW-0408">Iron</keyword>
<feature type="compositionally biased region" description="Basic and acidic residues" evidence="5">
    <location>
        <begin position="424"/>
        <end position="441"/>
    </location>
</feature>
<evidence type="ECO:0000313" key="7">
    <source>
        <dbReference type="EMBL" id="KUJ10373.1"/>
    </source>
</evidence>
<keyword evidence="6" id="KW-0472">Membrane</keyword>
<dbReference type="InterPro" id="IPR053007">
    <property type="entry name" value="CYP450_monoxygenase_sec-met"/>
</dbReference>
<evidence type="ECO:0000256" key="1">
    <source>
        <dbReference type="ARBA" id="ARBA00001971"/>
    </source>
</evidence>
<comment type="similarity">
    <text evidence="2">Belongs to the cytochrome P450 family.</text>
</comment>
<dbReference type="EMBL" id="KQ947429">
    <property type="protein sequence ID" value="KUJ10373.1"/>
    <property type="molecule type" value="Genomic_DNA"/>
</dbReference>
<dbReference type="RefSeq" id="XP_018064728.1">
    <property type="nucleotide sequence ID" value="XM_018215944.1"/>
</dbReference>
<dbReference type="PANTHER" id="PTHR47582">
    <property type="entry name" value="P450, PUTATIVE (EUROFUNG)-RELATED"/>
    <property type="match status" value="1"/>
</dbReference>
<keyword evidence="8" id="KW-1185">Reference proteome</keyword>
<dbReference type="AlphaFoldDB" id="A0A132BDP7"/>
<evidence type="ECO:0000256" key="3">
    <source>
        <dbReference type="ARBA" id="ARBA00022723"/>
    </source>
</evidence>
<feature type="region of interest" description="Disordered" evidence="5">
    <location>
        <begin position="421"/>
        <end position="441"/>
    </location>
</feature>